<dbReference type="EMBL" id="JACCAS010000002">
    <property type="protein sequence ID" value="NYH26736.1"/>
    <property type="molecule type" value="Genomic_DNA"/>
</dbReference>
<evidence type="ECO:0000313" key="6">
    <source>
        <dbReference type="Proteomes" id="UP000540929"/>
    </source>
</evidence>
<sequence length="1003" mass="108009">MIEIGSFQIDLGMRTLRKNGEVVHVGSRAFDILAVVASAGGRLVTKDELMDTVWPNTVVEENNVQVHLSALRKILGADRDLILTVPGRGYQLLQRRKNASAAQFAAPVSHARSLPPSKAGLQGRDNAVRQIRAMLSQTPVLTLVGAGGIGKTSLAIEAARHTADDFKEPVSFVELATLSTESDVLRAIADTCGLDLPELPTVAQLVAAFGQQLRLLVLDNAEHVIGAIATIVDAIVAGNDQLRVLVTSREPLRILPEAIFRVDPLDVPLPQAGAAEILRCSAVKLFLQRANSLQGAIGADPEELRLVGEICRRLDGIPLAIELAAARVVALGVEGVYRRLDDRMAILAGGYRTALPRHQTLRATFDWSFAILDTDTRTLFRRLAIFGGSFTFEAMCAVTCDSEHSVANAISAITELVAKSLVNVEFDGPVAKYRLSESTRAYALEKLVAEGELQIITSRNARYLSSYFQAQTDESQRHHATNPQERQQTLEDARVACDWAFSPNGDARVGVELASNLVGALLDAGLIEECCTRATQAVDALDALPAGTVDTASDMRVRAALASALPYVCGPVSKAAQLWRDVLARTAATGDQAFQAHALWGLWNTMLSLGNINESINVAKQFQQLAVQHGTPWQKILADQIGAISQHCHGRHALAKAGLENVAQRIVQMRRDAQSAGCFAVDPAVYCNGTLGRIAWLQGDPDAATALIDTVVDTIRPDTLEPSLTHVLGATVIPFALMSGDLARGSRYIDIMRSQAALHGFTNWLDYCDCLAACHDILEGRAGQALAVLDTRLDALMSRGFRRLITPFIVAYAEALIEQGRIPEATTRLNDARDFCRSNGELFFLPEVWRAFGLAAQAEAAQHAKASEAYEVKIASASACFSEARQLAREQGAKMWELRASTAMARLLDAQDRTEEAIGLLAPLVAELQRAAGTSDAKAAQALLGKLYKRSGKSDAKTRNDVKATSKGAVKTVRQGAGKSGEKAASRRRPAENTPPAYSATTE</sequence>
<feature type="compositionally biased region" description="Basic and acidic residues" evidence="3">
    <location>
        <begin position="952"/>
        <end position="964"/>
    </location>
</feature>
<feature type="domain" description="OmpR/PhoB-type" evidence="4">
    <location>
        <begin position="1"/>
        <end position="94"/>
    </location>
</feature>
<dbReference type="InterPro" id="IPR058852">
    <property type="entry name" value="HTH_77"/>
</dbReference>
<dbReference type="AlphaFoldDB" id="A0A7Z0B9I9"/>
<dbReference type="PANTHER" id="PTHR47691:SF3">
    <property type="entry name" value="HTH-TYPE TRANSCRIPTIONAL REGULATOR RV0890C-RELATED"/>
    <property type="match status" value="1"/>
</dbReference>
<dbReference type="Proteomes" id="UP000540929">
    <property type="component" value="Unassembled WGS sequence"/>
</dbReference>
<dbReference type="GO" id="GO:0006355">
    <property type="term" value="P:regulation of DNA-templated transcription"/>
    <property type="evidence" value="ECO:0007669"/>
    <property type="project" value="InterPro"/>
</dbReference>
<protein>
    <submittedName>
        <fullName evidence="5">Putative ATPase/DNA-binding winged helix-turn-helix (WHTH) protein</fullName>
    </submittedName>
</protein>
<proteinExistence type="predicted"/>
<dbReference type="SUPFAM" id="SSF48452">
    <property type="entry name" value="TPR-like"/>
    <property type="match status" value="1"/>
</dbReference>
<dbReference type="Pfam" id="PF00486">
    <property type="entry name" value="Trans_reg_C"/>
    <property type="match status" value="1"/>
</dbReference>
<evidence type="ECO:0000256" key="2">
    <source>
        <dbReference type="PROSITE-ProRule" id="PRU01091"/>
    </source>
</evidence>
<evidence type="ECO:0000313" key="5">
    <source>
        <dbReference type="EMBL" id="NYH26736.1"/>
    </source>
</evidence>
<dbReference type="PANTHER" id="PTHR47691">
    <property type="entry name" value="REGULATOR-RELATED"/>
    <property type="match status" value="1"/>
</dbReference>
<dbReference type="InterPro" id="IPR016032">
    <property type="entry name" value="Sig_transdc_resp-reg_C-effctor"/>
</dbReference>
<dbReference type="InterPro" id="IPR002182">
    <property type="entry name" value="NB-ARC"/>
</dbReference>
<dbReference type="InterPro" id="IPR011990">
    <property type="entry name" value="TPR-like_helical_dom_sf"/>
</dbReference>
<dbReference type="Pfam" id="PF25872">
    <property type="entry name" value="HTH_77"/>
    <property type="match status" value="1"/>
</dbReference>
<accession>A0A7Z0B9I9</accession>
<reference evidence="5 6" key="1">
    <citation type="submission" date="2020-07" db="EMBL/GenBank/DDBJ databases">
        <title>Exploring microbial biodiversity for novel pathways involved in the catabolism of aromatic compounds derived from lignin.</title>
        <authorList>
            <person name="Elkins J."/>
        </authorList>
    </citation>
    <scope>NUCLEOTIDE SEQUENCE [LARGE SCALE GENOMIC DNA]</scope>
    <source>
        <strain evidence="5 6">H2C3C</strain>
    </source>
</reference>
<dbReference type="Gene3D" id="1.25.40.10">
    <property type="entry name" value="Tetratricopeptide repeat domain"/>
    <property type="match status" value="1"/>
</dbReference>
<evidence type="ECO:0000259" key="4">
    <source>
        <dbReference type="PROSITE" id="PS51755"/>
    </source>
</evidence>
<dbReference type="GO" id="GO:0003677">
    <property type="term" value="F:DNA binding"/>
    <property type="evidence" value="ECO:0007669"/>
    <property type="project" value="UniProtKB-UniRule"/>
</dbReference>
<dbReference type="PROSITE" id="PS51755">
    <property type="entry name" value="OMPR_PHOB"/>
    <property type="match status" value="1"/>
</dbReference>
<dbReference type="SMART" id="SM00862">
    <property type="entry name" value="Trans_reg_C"/>
    <property type="match status" value="1"/>
</dbReference>
<dbReference type="GO" id="GO:0000160">
    <property type="term" value="P:phosphorelay signal transduction system"/>
    <property type="evidence" value="ECO:0007669"/>
    <property type="project" value="InterPro"/>
</dbReference>
<dbReference type="InterPro" id="IPR036388">
    <property type="entry name" value="WH-like_DNA-bd_sf"/>
</dbReference>
<dbReference type="Gene3D" id="3.40.50.300">
    <property type="entry name" value="P-loop containing nucleotide triphosphate hydrolases"/>
    <property type="match status" value="1"/>
</dbReference>
<evidence type="ECO:0000256" key="1">
    <source>
        <dbReference type="ARBA" id="ARBA00023125"/>
    </source>
</evidence>
<feature type="region of interest" description="Disordered" evidence="3">
    <location>
        <begin position="951"/>
        <end position="1003"/>
    </location>
</feature>
<dbReference type="Gene3D" id="1.10.10.10">
    <property type="entry name" value="Winged helix-like DNA-binding domain superfamily/Winged helix DNA-binding domain"/>
    <property type="match status" value="1"/>
</dbReference>
<comment type="caution">
    <text evidence="5">The sequence shown here is derived from an EMBL/GenBank/DDBJ whole genome shotgun (WGS) entry which is preliminary data.</text>
</comment>
<dbReference type="CDD" id="cd00383">
    <property type="entry name" value="trans_reg_C"/>
    <property type="match status" value="1"/>
</dbReference>
<dbReference type="Pfam" id="PF00931">
    <property type="entry name" value="NB-ARC"/>
    <property type="match status" value="1"/>
</dbReference>
<feature type="compositionally biased region" description="Basic and acidic residues" evidence="3">
    <location>
        <begin position="980"/>
        <end position="991"/>
    </location>
</feature>
<dbReference type="InterPro" id="IPR001867">
    <property type="entry name" value="OmpR/PhoB-type_DNA-bd"/>
</dbReference>
<feature type="DNA-binding region" description="OmpR/PhoB-type" evidence="2">
    <location>
        <begin position="1"/>
        <end position="94"/>
    </location>
</feature>
<name>A0A7Z0B9I9_9BURK</name>
<keyword evidence="1 2" id="KW-0238">DNA-binding</keyword>
<gene>
    <name evidence="5" type="ORF">GGD40_006307</name>
</gene>
<dbReference type="RefSeq" id="WP_179746190.1">
    <property type="nucleotide sequence ID" value="NZ_JACCAS010000002.1"/>
</dbReference>
<organism evidence="5 6">
    <name type="scientific">Paraburkholderia bryophila</name>
    <dbReference type="NCBI Taxonomy" id="420952"/>
    <lineage>
        <taxon>Bacteria</taxon>
        <taxon>Pseudomonadati</taxon>
        <taxon>Pseudomonadota</taxon>
        <taxon>Betaproteobacteria</taxon>
        <taxon>Burkholderiales</taxon>
        <taxon>Burkholderiaceae</taxon>
        <taxon>Paraburkholderia</taxon>
    </lineage>
</organism>
<evidence type="ECO:0000256" key="3">
    <source>
        <dbReference type="SAM" id="MobiDB-lite"/>
    </source>
</evidence>
<dbReference type="SUPFAM" id="SSF46894">
    <property type="entry name" value="C-terminal effector domain of the bipartite response regulators"/>
    <property type="match status" value="1"/>
</dbReference>
<dbReference type="InterPro" id="IPR027417">
    <property type="entry name" value="P-loop_NTPase"/>
</dbReference>
<dbReference type="SUPFAM" id="SSF52540">
    <property type="entry name" value="P-loop containing nucleoside triphosphate hydrolases"/>
    <property type="match status" value="1"/>
</dbReference>
<keyword evidence="6" id="KW-1185">Reference proteome</keyword>